<dbReference type="InterPro" id="IPR002416">
    <property type="entry name" value="T2SS_protein-GspH"/>
</dbReference>
<dbReference type="PRINTS" id="PR00885">
    <property type="entry name" value="BCTERIALGSPH"/>
</dbReference>
<keyword evidence="5 6" id="KW-0472">Membrane</keyword>
<organism evidence="7 8">
    <name type="scientific">Pseudomonas syringae pv. persicae</name>
    <dbReference type="NCBI Taxonomy" id="237306"/>
    <lineage>
        <taxon>Bacteria</taxon>
        <taxon>Pseudomonadati</taxon>
        <taxon>Pseudomonadota</taxon>
        <taxon>Gammaproteobacteria</taxon>
        <taxon>Pseudomonadales</taxon>
        <taxon>Pseudomonadaceae</taxon>
        <taxon>Pseudomonas</taxon>
    </lineage>
</organism>
<dbReference type="GO" id="GO:0016020">
    <property type="term" value="C:membrane"/>
    <property type="evidence" value="ECO:0007669"/>
    <property type="project" value="UniProtKB-SubCell"/>
</dbReference>
<accession>A0A3M4ASR5</accession>
<evidence type="ECO:0000256" key="3">
    <source>
        <dbReference type="ARBA" id="ARBA00022692"/>
    </source>
</evidence>
<dbReference type="Pfam" id="PF07963">
    <property type="entry name" value="N_methyl"/>
    <property type="match status" value="1"/>
</dbReference>
<dbReference type="EMBL" id="RBQE01000185">
    <property type="protein sequence ID" value="RMP09983.1"/>
    <property type="molecule type" value="Genomic_DNA"/>
</dbReference>
<evidence type="ECO:0000256" key="1">
    <source>
        <dbReference type="ARBA" id="ARBA00004167"/>
    </source>
</evidence>
<dbReference type="AlphaFoldDB" id="A0A3M4ASR5"/>
<dbReference type="GO" id="GO:0015627">
    <property type="term" value="C:type II protein secretion system complex"/>
    <property type="evidence" value="ECO:0007669"/>
    <property type="project" value="InterPro"/>
</dbReference>
<dbReference type="SUPFAM" id="SSF54523">
    <property type="entry name" value="Pili subunits"/>
    <property type="match status" value="1"/>
</dbReference>
<dbReference type="PROSITE" id="PS00409">
    <property type="entry name" value="PROKAR_NTER_METHYL"/>
    <property type="match status" value="1"/>
</dbReference>
<evidence type="ECO:0000313" key="8">
    <source>
        <dbReference type="Proteomes" id="UP000281604"/>
    </source>
</evidence>
<dbReference type="Proteomes" id="UP000281604">
    <property type="component" value="Unassembled WGS sequence"/>
</dbReference>
<evidence type="ECO:0000256" key="5">
    <source>
        <dbReference type="ARBA" id="ARBA00023136"/>
    </source>
</evidence>
<evidence type="ECO:0000313" key="7">
    <source>
        <dbReference type="EMBL" id="RMP09983.1"/>
    </source>
</evidence>
<keyword evidence="4 6" id="KW-1133">Transmembrane helix</keyword>
<evidence type="ECO:0000256" key="6">
    <source>
        <dbReference type="SAM" id="Phobius"/>
    </source>
</evidence>
<gene>
    <name evidence="7" type="ORF">ALQ30_04629</name>
</gene>
<dbReference type="InterPro" id="IPR045584">
    <property type="entry name" value="Pilin-like"/>
</dbReference>
<sequence length="187" mass="20856">MNLLFVCRGSLHHCIRMPGPRFDPYANLIREPPIMSMDTQRGFTLIELMVVLVIIGIVSATVSMSIKPDPAALLRKDAERLAHMLHIAQVEARVDGRPITLLVDGKGFGFARRAEHGVGYDRFMNDPQLRFRAWETPSIRISVDPAQRVVSGPEWIVAPLRIQLSDGERSLSLQRSALGQLQVVSPP</sequence>
<dbReference type="Gene3D" id="3.30.700.10">
    <property type="entry name" value="Glycoprotein, Type 4 Pilin"/>
    <property type="match status" value="1"/>
</dbReference>
<feature type="transmembrane region" description="Helical" evidence="6">
    <location>
        <begin position="45"/>
        <end position="66"/>
    </location>
</feature>
<keyword evidence="2" id="KW-0488">Methylation</keyword>
<comment type="caution">
    <text evidence="7">The sequence shown here is derived from an EMBL/GenBank/DDBJ whole genome shotgun (WGS) entry which is preliminary data.</text>
</comment>
<dbReference type="GO" id="GO:0015628">
    <property type="term" value="P:protein secretion by the type II secretion system"/>
    <property type="evidence" value="ECO:0007669"/>
    <property type="project" value="InterPro"/>
</dbReference>
<protein>
    <submittedName>
        <fullName evidence="7">Proteinral secretion pathway protein GspH</fullName>
    </submittedName>
</protein>
<reference evidence="7 8" key="1">
    <citation type="submission" date="2018-08" db="EMBL/GenBank/DDBJ databases">
        <title>Recombination of ecologically and evolutionarily significant loci maintains genetic cohesion in the Pseudomonas syringae species complex.</title>
        <authorList>
            <person name="Dillon M."/>
            <person name="Thakur S."/>
            <person name="Almeida R.N.D."/>
            <person name="Weir B.S."/>
            <person name="Guttman D.S."/>
        </authorList>
    </citation>
    <scope>NUCLEOTIDE SEQUENCE [LARGE SCALE GENOMIC DNA]</scope>
    <source>
        <strain evidence="7 8">ICMP 3706</strain>
    </source>
</reference>
<evidence type="ECO:0000256" key="4">
    <source>
        <dbReference type="ARBA" id="ARBA00022989"/>
    </source>
</evidence>
<comment type="subcellular location">
    <subcellularLocation>
        <location evidence="1">Membrane</location>
        <topology evidence="1">Single-pass membrane protein</topology>
    </subcellularLocation>
</comment>
<dbReference type="InterPro" id="IPR012902">
    <property type="entry name" value="N_methyl_site"/>
</dbReference>
<dbReference type="NCBIfam" id="TIGR02532">
    <property type="entry name" value="IV_pilin_GFxxxE"/>
    <property type="match status" value="1"/>
</dbReference>
<name>A0A3M4ASR5_9PSED</name>
<keyword evidence="3 6" id="KW-0812">Transmembrane</keyword>
<evidence type="ECO:0000256" key="2">
    <source>
        <dbReference type="ARBA" id="ARBA00022481"/>
    </source>
</evidence>
<proteinExistence type="predicted"/>